<gene>
    <name evidence="2" type="ORF">DI536_03280</name>
</gene>
<feature type="signal peptide" evidence="1">
    <location>
        <begin position="1"/>
        <end position="18"/>
    </location>
</feature>
<reference evidence="2 3" key="1">
    <citation type="submission" date="2017-08" db="EMBL/GenBank/DDBJ databases">
        <title>Infants hospitalized years apart are colonized by the same room-sourced microbial strains.</title>
        <authorList>
            <person name="Brooks B."/>
            <person name="Olm M.R."/>
            <person name="Firek B.A."/>
            <person name="Baker R."/>
            <person name="Thomas B.C."/>
            <person name="Morowitz M.J."/>
            <person name="Banfield J.F."/>
        </authorList>
    </citation>
    <scope>NUCLEOTIDE SEQUENCE [LARGE SCALE GENOMIC DNA]</scope>
    <source>
        <strain evidence="2">S2_003_000_R2_14</strain>
    </source>
</reference>
<dbReference type="PROSITE" id="PS51257">
    <property type="entry name" value="PROKAR_LIPOPROTEIN"/>
    <property type="match status" value="1"/>
</dbReference>
<organism evidence="2 3">
    <name type="scientific">Archangium gephyra</name>
    <dbReference type="NCBI Taxonomy" id="48"/>
    <lineage>
        <taxon>Bacteria</taxon>
        <taxon>Pseudomonadati</taxon>
        <taxon>Myxococcota</taxon>
        <taxon>Myxococcia</taxon>
        <taxon>Myxococcales</taxon>
        <taxon>Cystobacterineae</taxon>
        <taxon>Archangiaceae</taxon>
        <taxon>Archangium</taxon>
    </lineage>
</organism>
<accession>A0A2W5TP57</accession>
<protein>
    <recommendedName>
        <fullName evidence="4">Transporter</fullName>
    </recommendedName>
</protein>
<proteinExistence type="predicted"/>
<dbReference type="EMBL" id="QFQP01000002">
    <property type="protein sequence ID" value="PZR17360.1"/>
    <property type="molecule type" value="Genomic_DNA"/>
</dbReference>
<evidence type="ECO:0008006" key="4">
    <source>
        <dbReference type="Google" id="ProtNLM"/>
    </source>
</evidence>
<dbReference type="Proteomes" id="UP000249061">
    <property type="component" value="Unassembled WGS sequence"/>
</dbReference>
<dbReference type="AlphaFoldDB" id="A0A2W5TP57"/>
<feature type="chain" id="PRO_5016013303" description="Transporter" evidence="1">
    <location>
        <begin position="19"/>
        <end position="293"/>
    </location>
</feature>
<sequence>MVRVAVVTSMLFASVALACPTCTCANPALTTIGADRPFDNRIRLSSTFRAWEQREGTQQYDASVLRELRMDLTGTWSPTARWTFLVNLPLQLRERTDVSLARERGFGTGEIDLSTRVLLVGVEGFRPRHLISAVAGVRLPTAPTLHDASGAVLNVDAQLGPGSFVPSVGMFWSAFIGDQWSTFVSLLGDVPIEGRYGLRIGPGLQALGAGQFQPWKWLGFRAGVDARYEFPSYLRGVEQTHLSGLLLQPLVDVIVSPHNRVLIVGGVRVPVLSTRPGPVTNSPTVLLSVVVDV</sequence>
<evidence type="ECO:0000313" key="2">
    <source>
        <dbReference type="EMBL" id="PZR17360.1"/>
    </source>
</evidence>
<evidence type="ECO:0000256" key="1">
    <source>
        <dbReference type="SAM" id="SignalP"/>
    </source>
</evidence>
<comment type="caution">
    <text evidence="2">The sequence shown here is derived from an EMBL/GenBank/DDBJ whole genome shotgun (WGS) entry which is preliminary data.</text>
</comment>
<name>A0A2W5TP57_9BACT</name>
<evidence type="ECO:0000313" key="3">
    <source>
        <dbReference type="Proteomes" id="UP000249061"/>
    </source>
</evidence>
<keyword evidence="1" id="KW-0732">Signal</keyword>